<reference evidence="3" key="1">
    <citation type="journal article" date="2023" name="Mol. Phylogenet. Evol.">
        <title>Genome-scale phylogeny and comparative genomics of the fungal order Sordariales.</title>
        <authorList>
            <person name="Hensen N."/>
            <person name="Bonometti L."/>
            <person name="Westerberg I."/>
            <person name="Brannstrom I.O."/>
            <person name="Guillou S."/>
            <person name="Cros-Aarteil S."/>
            <person name="Calhoun S."/>
            <person name="Haridas S."/>
            <person name="Kuo A."/>
            <person name="Mondo S."/>
            <person name="Pangilinan J."/>
            <person name="Riley R."/>
            <person name="LaButti K."/>
            <person name="Andreopoulos B."/>
            <person name="Lipzen A."/>
            <person name="Chen C."/>
            <person name="Yan M."/>
            <person name="Daum C."/>
            <person name="Ng V."/>
            <person name="Clum A."/>
            <person name="Steindorff A."/>
            <person name="Ohm R.A."/>
            <person name="Martin F."/>
            <person name="Silar P."/>
            <person name="Natvig D.O."/>
            <person name="Lalanne C."/>
            <person name="Gautier V."/>
            <person name="Ament-Velasquez S.L."/>
            <person name="Kruys A."/>
            <person name="Hutchinson M.I."/>
            <person name="Powell A.J."/>
            <person name="Barry K."/>
            <person name="Miller A.N."/>
            <person name="Grigoriev I.V."/>
            <person name="Debuchy R."/>
            <person name="Gladieux P."/>
            <person name="Hiltunen Thoren M."/>
            <person name="Johannesson H."/>
        </authorList>
    </citation>
    <scope>NUCLEOTIDE SEQUENCE</scope>
    <source>
        <strain evidence="3">PSN293</strain>
    </source>
</reference>
<evidence type="ECO:0000256" key="1">
    <source>
        <dbReference type="SAM" id="MobiDB-lite"/>
    </source>
</evidence>
<feature type="compositionally biased region" description="Polar residues" evidence="1">
    <location>
        <begin position="1"/>
        <end position="18"/>
    </location>
</feature>
<evidence type="ECO:0000313" key="4">
    <source>
        <dbReference type="Proteomes" id="UP001301769"/>
    </source>
</evidence>
<proteinExistence type="predicted"/>
<keyword evidence="4" id="KW-1185">Reference proteome</keyword>
<protein>
    <submittedName>
        <fullName evidence="3">Uncharacterized protein</fullName>
    </submittedName>
</protein>
<keyword evidence="2" id="KW-1133">Transmembrane helix</keyword>
<feature type="transmembrane region" description="Helical" evidence="2">
    <location>
        <begin position="132"/>
        <end position="155"/>
    </location>
</feature>
<evidence type="ECO:0000256" key="2">
    <source>
        <dbReference type="SAM" id="Phobius"/>
    </source>
</evidence>
<keyword evidence="2" id="KW-0812">Transmembrane</keyword>
<dbReference type="EMBL" id="MU858272">
    <property type="protein sequence ID" value="KAK4207808.1"/>
    <property type="molecule type" value="Genomic_DNA"/>
</dbReference>
<feature type="region of interest" description="Disordered" evidence="1">
    <location>
        <begin position="1"/>
        <end position="30"/>
    </location>
</feature>
<reference evidence="3" key="2">
    <citation type="submission" date="2023-05" db="EMBL/GenBank/DDBJ databases">
        <authorList>
            <consortium name="Lawrence Berkeley National Laboratory"/>
            <person name="Steindorff A."/>
            <person name="Hensen N."/>
            <person name="Bonometti L."/>
            <person name="Westerberg I."/>
            <person name="Brannstrom I.O."/>
            <person name="Guillou S."/>
            <person name="Cros-Aarteil S."/>
            <person name="Calhoun S."/>
            <person name="Haridas S."/>
            <person name="Kuo A."/>
            <person name="Mondo S."/>
            <person name="Pangilinan J."/>
            <person name="Riley R."/>
            <person name="Labutti K."/>
            <person name="Andreopoulos B."/>
            <person name="Lipzen A."/>
            <person name="Chen C."/>
            <person name="Yanf M."/>
            <person name="Daum C."/>
            <person name="Ng V."/>
            <person name="Clum A."/>
            <person name="Ohm R."/>
            <person name="Martin F."/>
            <person name="Silar P."/>
            <person name="Natvig D."/>
            <person name="Lalanne C."/>
            <person name="Gautier V."/>
            <person name="Ament-Velasquez S.L."/>
            <person name="Kruys A."/>
            <person name="Hutchinson M.I."/>
            <person name="Powell A.J."/>
            <person name="Barry K."/>
            <person name="Miller A.N."/>
            <person name="Grigoriev I.V."/>
            <person name="Debuchy R."/>
            <person name="Gladieux P."/>
            <person name="Thoren M.H."/>
            <person name="Johannesson H."/>
        </authorList>
    </citation>
    <scope>NUCLEOTIDE SEQUENCE</scope>
    <source>
        <strain evidence="3">PSN293</strain>
    </source>
</reference>
<sequence length="180" mass="20115">MNLQHSANNMTPQSSTTEYGDDHRRRTYSSTGWTPSIITVKIPDSTSSERLWGPVTAVSCVLWLGLRTDALFPVWFEWGIFCIWMVSYIVYIDQQAKAVRPRREKTFVLIVFVVAIVFIGLIAVIFRQQARHVFTSLPLCLAFSTFGVSYGFGLFCNKLGLSPGRARGSEDGGLVELAPS</sequence>
<gene>
    <name evidence="3" type="ORF">QBC37DRAFT_86447</name>
</gene>
<feature type="transmembrane region" description="Helical" evidence="2">
    <location>
        <begin position="74"/>
        <end position="94"/>
    </location>
</feature>
<accession>A0AAN6XW99</accession>
<feature type="transmembrane region" description="Helical" evidence="2">
    <location>
        <begin position="106"/>
        <end position="126"/>
    </location>
</feature>
<dbReference type="AlphaFoldDB" id="A0AAN6XW99"/>
<name>A0AAN6XW99_9PEZI</name>
<keyword evidence="2" id="KW-0472">Membrane</keyword>
<organism evidence="3 4">
    <name type="scientific">Rhypophila decipiens</name>
    <dbReference type="NCBI Taxonomy" id="261697"/>
    <lineage>
        <taxon>Eukaryota</taxon>
        <taxon>Fungi</taxon>
        <taxon>Dikarya</taxon>
        <taxon>Ascomycota</taxon>
        <taxon>Pezizomycotina</taxon>
        <taxon>Sordariomycetes</taxon>
        <taxon>Sordariomycetidae</taxon>
        <taxon>Sordariales</taxon>
        <taxon>Naviculisporaceae</taxon>
        <taxon>Rhypophila</taxon>
    </lineage>
</organism>
<comment type="caution">
    <text evidence="3">The sequence shown here is derived from an EMBL/GenBank/DDBJ whole genome shotgun (WGS) entry which is preliminary data.</text>
</comment>
<dbReference type="Proteomes" id="UP001301769">
    <property type="component" value="Unassembled WGS sequence"/>
</dbReference>
<evidence type="ECO:0000313" key="3">
    <source>
        <dbReference type="EMBL" id="KAK4207808.1"/>
    </source>
</evidence>